<evidence type="ECO:0000313" key="1">
    <source>
        <dbReference type="EMBL" id="VEL35237.1"/>
    </source>
</evidence>
<accession>A0A3S5C4P4</accession>
<evidence type="ECO:0000313" key="2">
    <source>
        <dbReference type="Proteomes" id="UP000784294"/>
    </source>
</evidence>
<comment type="caution">
    <text evidence="1">The sequence shown here is derived from an EMBL/GenBank/DDBJ whole genome shotgun (WGS) entry which is preliminary data.</text>
</comment>
<name>A0A3S5C4P4_9PLAT</name>
<organism evidence="1 2">
    <name type="scientific">Protopolystoma xenopodis</name>
    <dbReference type="NCBI Taxonomy" id="117903"/>
    <lineage>
        <taxon>Eukaryota</taxon>
        <taxon>Metazoa</taxon>
        <taxon>Spiralia</taxon>
        <taxon>Lophotrochozoa</taxon>
        <taxon>Platyhelminthes</taxon>
        <taxon>Monogenea</taxon>
        <taxon>Polyopisthocotylea</taxon>
        <taxon>Polystomatidea</taxon>
        <taxon>Polystomatidae</taxon>
        <taxon>Protopolystoma</taxon>
    </lineage>
</organism>
<sequence>MAASFFGLCMASNYAHLIEQIVAHNQASRAHYAERHPRGQQLLAELEKPDSWNHHPVLGEGDGDEYSRLSDSDWAAFLDELTTAHEMATRQAEADDEDGNRVFMKSLLAGRQMDLDEEEAEAEDPGLMKLLVGPRTESTDWRRELAQDASSEEEADAATLTDENIDQTVRRAEVPFQNPLWGEHRVSGGSSELGQWIDFALLGAGAQDEDEEGIIGLKASDLFLHLESHIF</sequence>
<keyword evidence="2" id="KW-1185">Reference proteome</keyword>
<gene>
    <name evidence="1" type="ORF">PXEA_LOCUS28677</name>
</gene>
<reference evidence="1" key="1">
    <citation type="submission" date="2018-11" db="EMBL/GenBank/DDBJ databases">
        <authorList>
            <consortium name="Pathogen Informatics"/>
        </authorList>
    </citation>
    <scope>NUCLEOTIDE SEQUENCE</scope>
</reference>
<dbReference type="EMBL" id="CAAALY010249374">
    <property type="protein sequence ID" value="VEL35237.1"/>
    <property type="molecule type" value="Genomic_DNA"/>
</dbReference>
<dbReference type="Proteomes" id="UP000784294">
    <property type="component" value="Unassembled WGS sequence"/>
</dbReference>
<dbReference type="OrthoDB" id="9922675at2759"/>
<proteinExistence type="predicted"/>
<dbReference type="AlphaFoldDB" id="A0A3S5C4P4"/>
<protein>
    <submittedName>
        <fullName evidence="1">Uncharacterized protein</fullName>
    </submittedName>
</protein>